<dbReference type="EMBL" id="JBAHYK010000788">
    <property type="protein sequence ID" value="KAL0571313.1"/>
    <property type="molecule type" value="Genomic_DNA"/>
</dbReference>
<feature type="transmembrane region" description="Helical" evidence="2">
    <location>
        <begin position="46"/>
        <end position="67"/>
    </location>
</feature>
<keyword evidence="2" id="KW-0472">Membrane</keyword>
<keyword evidence="4" id="KW-1185">Reference proteome</keyword>
<feature type="compositionally biased region" description="Basic and acidic residues" evidence="1">
    <location>
        <begin position="30"/>
        <end position="39"/>
    </location>
</feature>
<comment type="caution">
    <text evidence="3">The sequence shown here is derived from an EMBL/GenBank/DDBJ whole genome shotgun (WGS) entry which is preliminary data.</text>
</comment>
<organism evidence="3 4">
    <name type="scientific">Marasmius crinis-equi</name>
    <dbReference type="NCBI Taxonomy" id="585013"/>
    <lineage>
        <taxon>Eukaryota</taxon>
        <taxon>Fungi</taxon>
        <taxon>Dikarya</taxon>
        <taxon>Basidiomycota</taxon>
        <taxon>Agaricomycotina</taxon>
        <taxon>Agaricomycetes</taxon>
        <taxon>Agaricomycetidae</taxon>
        <taxon>Agaricales</taxon>
        <taxon>Marasmiineae</taxon>
        <taxon>Marasmiaceae</taxon>
        <taxon>Marasmius</taxon>
    </lineage>
</organism>
<dbReference type="Proteomes" id="UP001465976">
    <property type="component" value="Unassembled WGS sequence"/>
</dbReference>
<keyword evidence="2" id="KW-0812">Transmembrane</keyword>
<feature type="region of interest" description="Disordered" evidence="1">
    <location>
        <begin position="159"/>
        <end position="181"/>
    </location>
</feature>
<feature type="region of interest" description="Disordered" evidence="1">
    <location>
        <begin position="1"/>
        <end position="39"/>
    </location>
</feature>
<protein>
    <submittedName>
        <fullName evidence="3">Uncharacterized protein</fullName>
    </submittedName>
</protein>
<sequence length="291" mass="32076">MSSTGSTTNPFSVPQTFSDPFPSASPTPTRDPERPRGRDAAKPSAMYIYGFLAVLIILFAIAFLITFRSLRARRRYRRMVEEAIRNGTYDPPWEQGRRKQAVDLSRKPVMSEVWLGGSGYVESRPFVESDAGHPLEGKRKNGDGIAWQSIMPISLQSLKQSTDDDEDPNHPMGTSPSNPTMLDRFRSVPLLFISSPAPTANGSLPPSVINELPMFTYTPDTSPTANAKEETSLRTFPSKTMRVSFLVAMPSPEPFLALCKETDEEADLPCLEFGSIEVAVLGDTNRPSVGE</sequence>
<evidence type="ECO:0000313" key="4">
    <source>
        <dbReference type="Proteomes" id="UP001465976"/>
    </source>
</evidence>
<evidence type="ECO:0000256" key="2">
    <source>
        <dbReference type="SAM" id="Phobius"/>
    </source>
</evidence>
<name>A0ABR3F8D8_9AGAR</name>
<evidence type="ECO:0000256" key="1">
    <source>
        <dbReference type="SAM" id="MobiDB-lite"/>
    </source>
</evidence>
<reference evidence="3 4" key="1">
    <citation type="submission" date="2024-02" db="EMBL/GenBank/DDBJ databases">
        <title>A draft genome for the cacao thread blight pathogen Marasmius crinis-equi.</title>
        <authorList>
            <person name="Cohen S.P."/>
            <person name="Baruah I.K."/>
            <person name="Amoako-Attah I."/>
            <person name="Bukari Y."/>
            <person name="Meinhardt L.W."/>
            <person name="Bailey B.A."/>
        </authorList>
    </citation>
    <scope>NUCLEOTIDE SEQUENCE [LARGE SCALE GENOMIC DNA]</scope>
    <source>
        <strain evidence="3 4">GH-76</strain>
    </source>
</reference>
<feature type="compositionally biased region" description="Polar residues" evidence="1">
    <location>
        <begin position="1"/>
        <end position="28"/>
    </location>
</feature>
<evidence type="ECO:0000313" key="3">
    <source>
        <dbReference type="EMBL" id="KAL0571313.1"/>
    </source>
</evidence>
<keyword evidence="2" id="KW-1133">Transmembrane helix</keyword>
<gene>
    <name evidence="3" type="ORF">V5O48_010648</name>
</gene>
<proteinExistence type="predicted"/>
<accession>A0ABR3F8D8</accession>